<sequence length="331" mass="36588">MSLFNTYQQTDAQVCMTLSGLAYAPDQPYLESLLSQPHAPYATGNNWQLVWYATNQANLMYMVQHQDDPQRYIIAIRGTVWSDLTDIVEDLDVYNTTPWMNGHISNGIFKGIKSLSSLRPGNNGMSLAEYLQYISSNSQGNLNITITGHSLGGALAGAYALLLKTTISNAAVNWSVYTFAAPSVGDQDFVQYFNQVFNQANAQAFRIYSNKDLVPFAFAGLADVMSNDIPVETAEWLKRLLGLTLAFVRSELSTVYVQTGGLNQVICLDNATHPVLPAAPLPPPPVTKLRFYQEWFAYQHGHNTYLALLGTAQLPVFPTLPAYTQAQLTAR</sequence>
<dbReference type="InterPro" id="IPR002921">
    <property type="entry name" value="Fungal_lipase-type"/>
</dbReference>
<dbReference type="RefSeq" id="WP_264729503.1">
    <property type="nucleotide sequence ID" value="NZ_JAPDNR010000001.1"/>
</dbReference>
<dbReference type="PANTHER" id="PTHR45856">
    <property type="entry name" value="ALPHA/BETA-HYDROLASES SUPERFAMILY PROTEIN"/>
    <property type="match status" value="1"/>
</dbReference>
<dbReference type="Proteomes" id="UP001207742">
    <property type="component" value="Unassembled WGS sequence"/>
</dbReference>
<feature type="domain" description="Fungal lipase-type" evidence="1">
    <location>
        <begin position="74"/>
        <end position="217"/>
    </location>
</feature>
<evidence type="ECO:0000313" key="3">
    <source>
        <dbReference type="Proteomes" id="UP001207742"/>
    </source>
</evidence>
<dbReference type="Pfam" id="PF01764">
    <property type="entry name" value="Lipase_3"/>
    <property type="match status" value="1"/>
</dbReference>
<dbReference type="InterPro" id="IPR029058">
    <property type="entry name" value="AB_hydrolase_fold"/>
</dbReference>
<name>A0ABT3IJR0_9BACT</name>
<evidence type="ECO:0000313" key="2">
    <source>
        <dbReference type="EMBL" id="MCW3483984.1"/>
    </source>
</evidence>
<dbReference type="EMBL" id="JAPDNS010000001">
    <property type="protein sequence ID" value="MCW3483984.1"/>
    <property type="molecule type" value="Genomic_DNA"/>
</dbReference>
<keyword evidence="3" id="KW-1185">Reference proteome</keyword>
<gene>
    <name evidence="2" type="ORF">OL497_08775</name>
</gene>
<protein>
    <submittedName>
        <fullName evidence="2">Lipase family protein</fullName>
    </submittedName>
</protein>
<dbReference type="PANTHER" id="PTHR45856:SF24">
    <property type="entry name" value="FUNGAL LIPASE-LIKE DOMAIN-CONTAINING PROTEIN"/>
    <property type="match status" value="1"/>
</dbReference>
<comment type="caution">
    <text evidence="2">The sequence shown here is derived from an EMBL/GenBank/DDBJ whole genome shotgun (WGS) entry which is preliminary data.</text>
</comment>
<dbReference type="SUPFAM" id="SSF53474">
    <property type="entry name" value="alpha/beta-Hydrolases"/>
    <property type="match status" value="1"/>
</dbReference>
<accession>A0ABT3IJR0</accession>
<organism evidence="2 3">
    <name type="scientific">Chitinophaga nivalis</name>
    <dbReference type="NCBI Taxonomy" id="2991709"/>
    <lineage>
        <taxon>Bacteria</taxon>
        <taxon>Pseudomonadati</taxon>
        <taxon>Bacteroidota</taxon>
        <taxon>Chitinophagia</taxon>
        <taxon>Chitinophagales</taxon>
        <taxon>Chitinophagaceae</taxon>
        <taxon>Chitinophaga</taxon>
    </lineage>
</organism>
<dbReference type="Gene3D" id="3.40.50.1820">
    <property type="entry name" value="alpha/beta hydrolase"/>
    <property type="match status" value="1"/>
</dbReference>
<reference evidence="2 3" key="1">
    <citation type="submission" date="2022-10" db="EMBL/GenBank/DDBJ databases">
        <title>Chitinophaga nivalis PC15 sp. nov., isolated from Pyeongchang county, South Korea.</title>
        <authorList>
            <person name="Trinh H.N."/>
        </authorList>
    </citation>
    <scope>NUCLEOTIDE SEQUENCE [LARGE SCALE GENOMIC DNA]</scope>
    <source>
        <strain evidence="2 3">PC14</strain>
    </source>
</reference>
<evidence type="ECO:0000259" key="1">
    <source>
        <dbReference type="Pfam" id="PF01764"/>
    </source>
</evidence>
<proteinExistence type="predicted"/>
<dbReference type="InterPro" id="IPR051218">
    <property type="entry name" value="Sec_MonoDiacylglyc_Lipase"/>
</dbReference>